<dbReference type="AlphaFoldDB" id="A0A375EDT9"/>
<keyword evidence="7" id="KW-0058">Aromatic hydrocarbons catabolism</keyword>
<dbReference type="PANTHER" id="PTHR18919">
    <property type="entry name" value="ACETYL-COA C-ACYLTRANSFERASE"/>
    <property type="match status" value="1"/>
</dbReference>
<feature type="active site" description="Proton acceptor" evidence="11">
    <location>
        <position position="386"/>
    </location>
</feature>
<dbReference type="InterPro" id="IPR002155">
    <property type="entry name" value="Thiolase"/>
</dbReference>
<dbReference type="PANTHER" id="PTHR18919:SF107">
    <property type="entry name" value="ACETYL-COA ACETYLTRANSFERASE, CYTOSOLIC"/>
    <property type="match status" value="1"/>
</dbReference>
<dbReference type="Pfam" id="PF00108">
    <property type="entry name" value="Thiolase_N"/>
    <property type="match status" value="1"/>
</dbReference>
<evidence type="ECO:0000259" key="13">
    <source>
        <dbReference type="Pfam" id="PF00108"/>
    </source>
</evidence>
<evidence type="ECO:0000256" key="2">
    <source>
        <dbReference type="ARBA" id="ARBA00005071"/>
    </source>
</evidence>
<dbReference type="PIRSF" id="PIRSF000429">
    <property type="entry name" value="Ac-CoA_Ac_transf"/>
    <property type="match status" value="1"/>
</dbReference>
<dbReference type="FunFam" id="3.40.47.10:FF:000010">
    <property type="entry name" value="Acetyl-CoA acetyltransferase (Thiolase)"/>
    <property type="match status" value="1"/>
</dbReference>
<reference evidence="15" key="1">
    <citation type="submission" date="2018-01" db="EMBL/GenBank/DDBJ databases">
        <authorList>
            <person name="Clerissi C."/>
        </authorList>
    </citation>
    <scope>NUCLEOTIDE SEQUENCE</scope>
    <source>
        <strain evidence="15">Cupriavidus taiwanensis STM 8556</strain>
    </source>
</reference>
<dbReference type="Gene3D" id="3.40.47.10">
    <property type="match status" value="1"/>
</dbReference>
<dbReference type="EC" id="2.3.1.174" evidence="4"/>
<dbReference type="EMBL" id="OFTH01000046">
    <property type="protein sequence ID" value="SOZ72786.1"/>
    <property type="molecule type" value="Genomic_DNA"/>
</dbReference>
<evidence type="ECO:0000256" key="9">
    <source>
        <dbReference type="ARBA" id="ARBA00041222"/>
    </source>
</evidence>
<dbReference type="PROSITE" id="PS00737">
    <property type="entry name" value="THIOLASE_2"/>
    <property type="match status" value="1"/>
</dbReference>
<evidence type="ECO:0000259" key="14">
    <source>
        <dbReference type="Pfam" id="PF02803"/>
    </source>
</evidence>
<dbReference type="PROSITE" id="PS00099">
    <property type="entry name" value="THIOLASE_3"/>
    <property type="match status" value="1"/>
</dbReference>
<feature type="domain" description="Thiolase C-terminal" evidence="14">
    <location>
        <begin position="276"/>
        <end position="399"/>
    </location>
</feature>
<dbReference type="InterPro" id="IPR020616">
    <property type="entry name" value="Thiolase_N"/>
</dbReference>
<feature type="domain" description="Thiolase N-terminal" evidence="13">
    <location>
        <begin position="5"/>
        <end position="267"/>
    </location>
</feature>
<accession>A0A375EDT9</accession>
<dbReference type="RefSeq" id="WP_116297380.1">
    <property type="nucleotide sequence ID" value="NZ_LT977019.1"/>
</dbReference>
<evidence type="ECO:0000256" key="4">
    <source>
        <dbReference type="ARBA" id="ARBA00012233"/>
    </source>
</evidence>
<dbReference type="NCBIfam" id="NF006551">
    <property type="entry name" value="PRK09050.1"/>
    <property type="match status" value="1"/>
</dbReference>
<dbReference type="InterPro" id="IPR020613">
    <property type="entry name" value="Thiolase_CS"/>
</dbReference>
<comment type="caution">
    <text evidence="15">The sequence shown here is derived from an EMBL/GenBank/DDBJ whole genome shotgun (WGS) entry which is preliminary data.</text>
</comment>
<feature type="active site" description="Proton acceptor" evidence="11">
    <location>
        <position position="356"/>
    </location>
</feature>
<evidence type="ECO:0000256" key="12">
    <source>
        <dbReference type="RuleBase" id="RU003557"/>
    </source>
</evidence>
<dbReference type="Proteomes" id="UP000256952">
    <property type="component" value="Chromosome CBM2613_b"/>
</dbReference>
<evidence type="ECO:0000256" key="11">
    <source>
        <dbReference type="PIRSR" id="PIRSR000429-1"/>
    </source>
</evidence>
<dbReference type="InterPro" id="IPR012793">
    <property type="entry name" value="PcaF"/>
</dbReference>
<dbReference type="GO" id="GO:0019619">
    <property type="term" value="P:3,4-dihydroxybenzoate catabolic process"/>
    <property type="evidence" value="ECO:0007669"/>
    <property type="project" value="InterPro"/>
</dbReference>
<dbReference type="InterPro" id="IPR016039">
    <property type="entry name" value="Thiolase-like"/>
</dbReference>
<dbReference type="Pfam" id="PF02803">
    <property type="entry name" value="Thiolase_C"/>
    <property type="match status" value="1"/>
</dbReference>
<evidence type="ECO:0000256" key="3">
    <source>
        <dbReference type="ARBA" id="ARBA00010982"/>
    </source>
</evidence>
<comment type="function">
    <text evidence="1">Catalyzes thiolytic cleavage of beta-ketoadipyl-CoA to succinyl-CoA and acetyl-CoA.</text>
</comment>
<dbReference type="NCBIfam" id="TIGR02430">
    <property type="entry name" value="pcaF"/>
    <property type="match status" value="1"/>
</dbReference>
<organism evidence="15">
    <name type="scientific">Cupriavidus taiwanensis</name>
    <dbReference type="NCBI Taxonomy" id="164546"/>
    <lineage>
        <taxon>Bacteria</taxon>
        <taxon>Pseudomonadati</taxon>
        <taxon>Pseudomonadota</taxon>
        <taxon>Betaproteobacteria</taxon>
        <taxon>Burkholderiales</taxon>
        <taxon>Burkholderiaceae</taxon>
        <taxon>Cupriavidus</taxon>
    </lineage>
</organism>
<sequence>MTEAFICDAIRTPIGRYGGSLSAVRADDLGAVPLKALMARNANVDWKAIDDVIYGNANQAGEDNRNVARMSSLLAGLPQDVPGATINRLCGSGMDATGTAARAIKAGEAHLMIAGGVESMSRAPFVMGKATSAFSRDAQIFDTTIGWRFINPAMRAAYGVDSMPETAENVATDYKISREDQDLMALRSQEKASRAQADGTLAQEITAVTIAQKKGDPIVVERDEHPRATSMEALAKLRGVVRPDGTVTAGNASGVNDGACAILLASEAGIKQHGLTPRARIVGMATAGVAPRVMGIGPAPATQKLLKQLGMTLDQIDVIELNEAFAAQGLAVLRELGVADDDKRVNPNGGAIALGHPLGMSGARLVTTAMYQLHRTGGRFALCTMCIGVGQGIAMVIERV</sequence>
<protein>
    <recommendedName>
        <fullName evidence="5">Beta-ketoadipyl-CoA thiolase</fullName>
        <ecNumber evidence="4">2.3.1.174</ecNumber>
    </recommendedName>
    <alternativeName>
        <fullName evidence="9">3-oxoadipyl-CoA thiolase</fullName>
    </alternativeName>
</protein>
<evidence type="ECO:0000256" key="10">
    <source>
        <dbReference type="ARBA" id="ARBA00048527"/>
    </source>
</evidence>
<evidence type="ECO:0000256" key="8">
    <source>
        <dbReference type="ARBA" id="ARBA00023315"/>
    </source>
</evidence>
<evidence type="ECO:0000256" key="5">
    <source>
        <dbReference type="ARBA" id="ARBA00016181"/>
    </source>
</evidence>
<evidence type="ECO:0000256" key="7">
    <source>
        <dbReference type="ARBA" id="ARBA00022797"/>
    </source>
</evidence>
<evidence type="ECO:0000256" key="6">
    <source>
        <dbReference type="ARBA" id="ARBA00022679"/>
    </source>
</evidence>
<evidence type="ECO:0000256" key="1">
    <source>
        <dbReference type="ARBA" id="ARBA00003720"/>
    </source>
</evidence>
<keyword evidence="6 12" id="KW-0808">Transferase</keyword>
<dbReference type="InterPro" id="IPR020610">
    <property type="entry name" value="Thiolase_AS"/>
</dbReference>
<evidence type="ECO:0000313" key="15">
    <source>
        <dbReference type="EMBL" id="SOZ72786.1"/>
    </source>
</evidence>
<dbReference type="SUPFAM" id="SSF53901">
    <property type="entry name" value="Thiolase-like"/>
    <property type="match status" value="2"/>
</dbReference>
<keyword evidence="8 12" id="KW-0012">Acyltransferase</keyword>
<comment type="pathway">
    <text evidence="2">Aromatic compound metabolism; beta-ketoadipate pathway; acetyl-CoA and succinyl-CoA from 3-oxoadipate: step 2/2.</text>
</comment>
<proteinExistence type="inferred from homology"/>
<dbReference type="InterPro" id="IPR020617">
    <property type="entry name" value="Thiolase_C"/>
</dbReference>
<feature type="active site" description="Acyl-thioester intermediate" evidence="11">
    <location>
        <position position="90"/>
    </location>
</feature>
<dbReference type="NCBIfam" id="TIGR01930">
    <property type="entry name" value="AcCoA-C-Actrans"/>
    <property type="match status" value="1"/>
</dbReference>
<name>A0A375EDT9_9BURK</name>
<comment type="similarity">
    <text evidence="3 12">Belongs to the thiolase-like superfamily. Thiolase family.</text>
</comment>
<gene>
    <name evidence="15" type="primary">pcaF</name>
    <name evidence="15" type="ORF">CBM2613_B40045</name>
</gene>
<dbReference type="GO" id="GO:0033812">
    <property type="term" value="F:3-oxoadipyl-CoA thiolase activity"/>
    <property type="evidence" value="ECO:0007669"/>
    <property type="project" value="UniProtKB-EC"/>
</dbReference>
<comment type="catalytic activity">
    <reaction evidence="10">
        <text>succinyl-CoA + acetyl-CoA = 3-oxoadipyl-CoA + CoA</text>
        <dbReference type="Rhea" id="RHEA:19481"/>
        <dbReference type="ChEBI" id="CHEBI:57287"/>
        <dbReference type="ChEBI" id="CHEBI:57288"/>
        <dbReference type="ChEBI" id="CHEBI:57292"/>
        <dbReference type="ChEBI" id="CHEBI:57348"/>
        <dbReference type="EC" id="2.3.1.174"/>
    </reaction>
</comment>
<dbReference type="CDD" id="cd00751">
    <property type="entry name" value="thiolase"/>
    <property type="match status" value="1"/>
</dbReference>